<dbReference type="GO" id="GO:0008199">
    <property type="term" value="F:ferric iron binding"/>
    <property type="evidence" value="ECO:0007669"/>
    <property type="project" value="InterPro"/>
</dbReference>
<dbReference type="Pfam" id="PF00210">
    <property type="entry name" value="Ferritin"/>
    <property type="match status" value="1"/>
</dbReference>
<dbReference type="PIRSF" id="PIRSF005900">
    <property type="entry name" value="Dps"/>
    <property type="match status" value="1"/>
</dbReference>
<dbReference type="AlphaFoldDB" id="A0A285UR11"/>
<evidence type="ECO:0000256" key="2">
    <source>
        <dbReference type="RuleBase" id="RU003875"/>
    </source>
</evidence>
<evidence type="ECO:0000256" key="1">
    <source>
        <dbReference type="ARBA" id="ARBA00009497"/>
    </source>
</evidence>
<dbReference type="PRINTS" id="PR01346">
    <property type="entry name" value="HELNAPAPROT"/>
</dbReference>
<keyword evidence="5" id="KW-1185">Reference proteome</keyword>
<proteinExistence type="inferred from homology"/>
<organism evidence="4 5">
    <name type="scientific">Rhizobium subbaraonis</name>
    <dbReference type="NCBI Taxonomy" id="908946"/>
    <lineage>
        <taxon>Bacteria</taxon>
        <taxon>Pseudomonadati</taxon>
        <taxon>Pseudomonadota</taxon>
        <taxon>Alphaproteobacteria</taxon>
        <taxon>Hyphomicrobiales</taxon>
        <taxon>Rhizobiaceae</taxon>
        <taxon>Rhizobium/Agrobacterium group</taxon>
        <taxon>Rhizobium</taxon>
    </lineage>
</organism>
<gene>
    <name evidence="4" type="ORF">SAMN05892877_112142</name>
</gene>
<dbReference type="PANTHER" id="PTHR42932:SF3">
    <property type="entry name" value="DNA PROTECTION DURING STARVATION PROTEIN"/>
    <property type="match status" value="1"/>
</dbReference>
<protein>
    <submittedName>
        <fullName evidence="4">Starvation-inducible DNA-binding protein</fullName>
    </submittedName>
</protein>
<accession>A0A285UR11</accession>
<name>A0A285UR11_9HYPH</name>
<feature type="domain" description="Ferritin/DPS" evidence="3">
    <location>
        <begin position="30"/>
        <end position="166"/>
    </location>
</feature>
<dbReference type="InterPro" id="IPR012347">
    <property type="entry name" value="Ferritin-like"/>
</dbReference>
<keyword evidence="4" id="KW-0238">DNA-binding</keyword>
<dbReference type="InterPro" id="IPR009078">
    <property type="entry name" value="Ferritin-like_SF"/>
</dbReference>
<dbReference type="Proteomes" id="UP000219167">
    <property type="component" value="Unassembled WGS sequence"/>
</dbReference>
<dbReference type="GO" id="GO:0003677">
    <property type="term" value="F:DNA binding"/>
    <property type="evidence" value="ECO:0007669"/>
    <property type="project" value="UniProtKB-KW"/>
</dbReference>
<reference evidence="4 5" key="1">
    <citation type="submission" date="2017-08" db="EMBL/GenBank/DDBJ databases">
        <authorList>
            <person name="de Groot N.N."/>
        </authorList>
    </citation>
    <scope>NUCLEOTIDE SEQUENCE [LARGE SCALE GENOMIC DNA]</scope>
    <source>
        <strain evidence="4 5">JC85</strain>
    </source>
</reference>
<evidence type="ECO:0000259" key="3">
    <source>
        <dbReference type="Pfam" id="PF00210"/>
    </source>
</evidence>
<evidence type="ECO:0000313" key="5">
    <source>
        <dbReference type="Proteomes" id="UP000219167"/>
    </source>
</evidence>
<dbReference type="InterPro" id="IPR002177">
    <property type="entry name" value="DPS_DNA-bd"/>
</dbReference>
<dbReference type="OrthoDB" id="9797687at2"/>
<dbReference type="PANTHER" id="PTHR42932">
    <property type="entry name" value="GENERAL STRESS PROTEIN 20U"/>
    <property type="match status" value="1"/>
</dbReference>
<dbReference type="Gene3D" id="1.20.1260.10">
    <property type="match status" value="1"/>
</dbReference>
<dbReference type="CDD" id="cd01043">
    <property type="entry name" value="DPS"/>
    <property type="match status" value="1"/>
</dbReference>
<dbReference type="InterPro" id="IPR008331">
    <property type="entry name" value="Ferritin_DPS_dom"/>
</dbReference>
<dbReference type="SUPFAM" id="SSF47240">
    <property type="entry name" value="Ferritin-like"/>
    <property type="match status" value="1"/>
</dbReference>
<dbReference type="EMBL" id="OBQD01000012">
    <property type="protein sequence ID" value="SOC44300.1"/>
    <property type="molecule type" value="Genomic_DNA"/>
</dbReference>
<dbReference type="RefSeq" id="WP_097141484.1">
    <property type="nucleotide sequence ID" value="NZ_OBQD01000012.1"/>
</dbReference>
<comment type="similarity">
    <text evidence="1 2">Belongs to the Dps family.</text>
</comment>
<evidence type="ECO:0000313" key="4">
    <source>
        <dbReference type="EMBL" id="SOC44300.1"/>
    </source>
</evidence>
<sequence length="172" mass="19442">MSSSSAEKRRIAPLKTPSGLPSNAITDISAALTTLLADMFALYLKTKNFHWHVSGPHFRDYHLLLDEQAEQIFATTDDIAERARKIGGTTLRSIGHAARLQRIPDNDADYVTPGDMLAELLEDNKHLVSLLRETHDLCDEHNDVATASLLENWIDEAERRTWFLFETTRQAK</sequence>